<dbReference type="RefSeq" id="WP_138094156.1">
    <property type="nucleotide sequence ID" value="NZ_CP040428.1"/>
</dbReference>
<feature type="transmembrane region" description="Helical" evidence="1">
    <location>
        <begin position="30"/>
        <end position="48"/>
    </location>
</feature>
<protein>
    <submittedName>
        <fullName evidence="2">Topoisomerase II</fullName>
    </submittedName>
</protein>
<feature type="transmembrane region" description="Helical" evidence="1">
    <location>
        <begin position="6"/>
        <end position="23"/>
    </location>
</feature>
<dbReference type="Proteomes" id="UP000302163">
    <property type="component" value="Chromosome"/>
</dbReference>
<keyword evidence="1" id="KW-1133">Transmembrane helix</keyword>
<accession>A0A4V1G769</accession>
<dbReference type="OrthoDB" id="6477852at2"/>
<keyword evidence="2" id="KW-0413">Isomerase</keyword>
<keyword evidence="1" id="KW-0472">Membrane</keyword>
<organism evidence="2 3">
    <name type="scientific">Jejubacter calystegiae</name>
    <dbReference type="NCBI Taxonomy" id="2579935"/>
    <lineage>
        <taxon>Bacteria</taxon>
        <taxon>Pseudomonadati</taxon>
        <taxon>Pseudomonadota</taxon>
        <taxon>Gammaproteobacteria</taxon>
        <taxon>Enterobacterales</taxon>
        <taxon>Enterobacteriaceae</taxon>
        <taxon>Jejubacter</taxon>
    </lineage>
</organism>
<proteinExistence type="predicted"/>
<reference evidence="2 3" key="1">
    <citation type="submission" date="2019-05" db="EMBL/GenBank/DDBJ databases">
        <title>Complete genome sequence of Izhakiella calystegiae KSNA2, an endophyte isolated from beach morning glory (Calystegia soldanella).</title>
        <authorList>
            <person name="Jiang L."/>
            <person name="Jeong J.C."/>
            <person name="Kim C.Y."/>
            <person name="Kim D.H."/>
            <person name="Kim S.W."/>
            <person name="Lee j."/>
        </authorList>
    </citation>
    <scope>NUCLEOTIDE SEQUENCE [LARGE SCALE GENOMIC DNA]</scope>
    <source>
        <strain evidence="2 3">KSNA2</strain>
    </source>
</reference>
<evidence type="ECO:0000313" key="2">
    <source>
        <dbReference type="EMBL" id="QCT18607.1"/>
    </source>
</evidence>
<keyword evidence="1" id="KW-0812">Transmembrane</keyword>
<dbReference type="GO" id="GO:0016853">
    <property type="term" value="F:isomerase activity"/>
    <property type="evidence" value="ECO:0007669"/>
    <property type="project" value="UniProtKB-KW"/>
</dbReference>
<sequence length="267" mass="29916">MNWTIPVFIAWLVLVVALAALFWRRQRRGIAVAIALAGIVIALLTISARSGKPDAGSQMALEDIPVWRVIREQEPALYSQLNRRAQELEQAGESQQRIIDLLQPQFNTLMSQRLQEAPDDNVVAWMRASIEQTAQIQKVSGDACFRYQFPGVKGGIDVTQYLTPEQMQYRFEVDARMMRAARGAGRHKVSEQEREQARAALEPVVKHMQQLYGQDIALMAAPQQAQGKETLVCDMVLALWRQVLALPPEKAAAIIRLTLSMGATPSR</sequence>
<dbReference type="KEGG" id="izh:FEM41_02580"/>
<gene>
    <name evidence="2" type="ORF">FEM41_02580</name>
</gene>
<dbReference type="EMBL" id="CP040428">
    <property type="protein sequence ID" value="QCT18607.1"/>
    <property type="molecule type" value="Genomic_DNA"/>
</dbReference>
<evidence type="ECO:0000313" key="3">
    <source>
        <dbReference type="Proteomes" id="UP000302163"/>
    </source>
</evidence>
<evidence type="ECO:0000256" key="1">
    <source>
        <dbReference type="SAM" id="Phobius"/>
    </source>
</evidence>
<dbReference type="AlphaFoldDB" id="A0A4V1G769"/>
<keyword evidence="3" id="KW-1185">Reference proteome</keyword>
<name>A0A4V1G769_9ENTR</name>